<feature type="region of interest" description="Disordered" evidence="6">
    <location>
        <begin position="706"/>
        <end position="730"/>
    </location>
</feature>
<keyword evidence="3 5" id="KW-0807">Transducer</keyword>
<evidence type="ECO:0000256" key="7">
    <source>
        <dbReference type="SAM" id="Phobius"/>
    </source>
</evidence>
<reference evidence="10 11" key="1">
    <citation type="submission" date="2020-07" db="EMBL/GenBank/DDBJ databases">
        <title>Luteimonas sp. SJ-92.</title>
        <authorList>
            <person name="Huang X.-X."/>
            <person name="Xu L."/>
            <person name="Sun J.-Q."/>
        </authorList>
    </citation>
    <scope>NUCLEOTIDE SEQUENCE [LARGE SCALE GENOMIC DNA]</scope>
    <source>
        <strain evidence="10 11">SJ-92</strain>
    </source>
</reference>
<dbReference type="Gene3D" id="1.10.287.950">
    <property type="entry name" value="Methyl-accepting chemotaxis protein"/>
    <property type="match status" value="1"/>
</dbReference>
<dbReference type="InterPro" id="IPR004089">
    <property type="entry name" value="MCPsignal_dom"/>
</dbReference>
<evidence type="ECO:0000313" key="10">
    <source>
        <dbReference type="EMBL" id="NZA27950.1"/>
    </source>
</evidence>
<keyword evidence="7" id="KW-0812">Transmembrane</keyword>
<feature type="transmembrane region" description="Helical" evidence="7">
    <location>
        <begin position="200"/>
        <end position="222"/>
    </location>
</feature>
<feature type="domain" description="HAMP" evidence="9">
    <location>
        <begin position="224"/>
        <end position="276"/>
    </location>
</feature>
<feature type="domain" description="HAMP" evidence="9">
    <location>
        <begin position="401"/>
        <end position="453"/>
    </location>
</feature>
<dbReference type="SUPFAM" id="SSF158472">
    <property type="entry name" value="HAMP domain-like"/>
    <property type="match status" value="1"/>
</dbReference>
<feature type="transmembrane region" description="Helical" evidence="7">
    <location>
        <begin position="29"/>
        <end position="51"/>
    </location>
</feature>
<comment type="caution">
    <text evidence="10">The sequence shown here is derived from an EMBL/GenBank/DDBJ whole genome shotgun (WGS) entry which is preliminary data.</text>
</comment>
<dbReference type="Proteomes" id="UP000578091">
    <property type="component" value="Unassembled WGS sequence"/>
</dbReference>
<evidence type="ECO:0000256" key="6">
    <source>
        <dbReference type="SAM" id="MobiDB-lite"/>
    </source>
</evidence>
<keyword evidence="7" id="KW-0472">Membrane</keyword>
<dbReference type="GO" id="GO:0006935">
    <property type="term" value="P:chemotaxis"/>
    <property type="evidence" value="ECO:0007669"/>
    <property type="project" value="UniProtKB-KW"/>
</dbReference>
<dbReference type="RefSeq" id="WP_180679711.1">
    <property type="nucleotide sequence ID" value="NZ_JACCKA010000087.1"/>
</dbReference>
<dbReference type="Pfam" id="PF00672">
    <property type="entry name" value="HAMP"/>
    <property type="match status" value="3"/>
</dbReference>
<comment type="subcellular location">
    <subcellularLocation>
        <location evidence="1">Membrane</location>
    </subcellularLocation>
</comment>
<feature type="domain" description="HAMP" evidence="9">
    <location>
        <begin position="280"/>
        <end position="321"/>
    </location>
</feature>
<accession>A0A853JHP2</accession>
<evidence type="ECO:0000256" key="2">
    <source>
        <dbReference type="ARBA" id="ARBA00022500"/>
    </source>
</evidence>
<evidence type="ECO:0000313" key="11">
    <source>
        <dbReference type="Proteomes" id="UP000578091"/>
    </source>
</evidence>
<comment type="similarity">
    <text evidence="4">Belongs to the methyl-accepting chemotaxis (MCP) protein family.</text>
</comment>
<dbReference type="InterPro" id="IPR004090">
    <property type="entry name" value="Chemotax_Me-accpt_rcpt"/>
</dbReference>
<evidence type="ECO:0000256" key="5">
    <source>
        <dbReference type="PROSITE-ProRule" id="PRU00284"/>
    </source>
</evidence>
<feature type="domain" description="Methyl-accepting transducer" evidence="8">
    <location>
        <begin position="458"/>
        <end position="687"/>
    </location>
</feature>
<dbReference type="PROSITE" id="PS50885">
    <property type="entry name" value="HAMP"/>
    <property type="match status" value="3"/>
</dbReference>
<dbReference type="FunFam" id="1.10.287.950:FF:000001">
    <property type="entry name" value="Methyl-accepting chemotaxis sensory transducer"/>
    <property type="match status" value="1"/>
</dbReference>
<feature type="compositionally biased region" description="Low complexity" evidence="6">
    <location>
        <begin position="706"/>
        <end position="716"/>
    </location>
</feature>
<dbReference type="GO" id="GO:0007165">
    <property type="term" value="P:signal transduction"/>
    <property type="evidence" value="ECO:0007669"/>
    <property type="project" value="UniProtKB-KW"/>
</dbReference>
<name>A0A853JHP2_9GAMM</name>
<dbReference type="Gene3D" id="1.20.120.1530">
    <property type="match status" value="2"/>
</dbReference>
<dbReference type="GO" id="GO:0004888">
    <property type="term" value="F:transmembrane signaling receptor activity"/>
    <property type="evidence" value="ECO:0007669"/>
    <property type="project" value="InterPro"/>
</dbReference>
<dbReference type="AlphaFoldDB" id="A0A853JHP2"/>
<dbReference type="GO" id="GO:0016020">
    <property type="term" value="C:membrane"/>
    <property type="evidence" value="ECO:0007669"/>
    <property type="project" value="UniProtKB-SubCell"/>
</dbReference>
<evidence type="ECO:0000259" key="8">
    <source>
        <dbReference type="PROSITE" id="PS50111"/>
    </source>
</evidence>
<sequence length="730" mass="75790">MTRTIPLALDSLIARSGRPLRRLSIRAKVMLVPVAALAGFLLYAVFSVMVAQSNASTLDRFGKQHLPVLDGLGAVRAEMTATRTLFGQALGDGDDFLVEEAVERSAAVGAILDSLLEADPSLTGRVGPMREQWQRYVALASEVVMGQIEGAIDIASLQQRVEEMNAGYLAIEQDAGTLHAERREEFTAALQSASASASRAAMLGVALVLVLAVCVLFASIVIERAIRGPIEKLRAAIREVTAGRFSVQVEAEGSDAVAMMCRDFSTLLGNLNAAISETNHVLGAVARGDFGQRVGADLPGDLGVLKRGVNASAESVAGTMAALDRVMDAIAAGDFAARMDESVQGESRAKVDRAMGELQAAFGALRLTMEAAAGGDFGQRIELSLPGELDELKRAVNSALGSLDQAFSEIQATTAALADGDLTRRTRGEFGGSLGEVTGALNQALDTLQHALADVAQVAGDVGAGATEIASGNADLSQRTEQQAAALDQSAAAVERLAGAVRNAADNSKQTREITRAANDKAQEGADVVRQAIAAMNAITDASSRIADIIGLIDSIAFQTNLLSLNAAVEAARAGEQGRGFAVVANEVRSLASRTADSAKEVRGLIATAGKRIAEGNQLVARTGQSLEDMAGSSERIAALASEASDSIETQAQGLQQVSQAISQLESSNQQNSAMVEEVAAASASLSDQAGRLREAVSRFRVDDAGAAPTAAAPRGRAAEIEAELDAEFA</sequence>
<dbReference type="SMART" id="SM00304">
    <property type="entry name" value="HAMP"/>
    <property type="match status" value="3"/>
</dbReference>
<dbReference type="PROSITE" id="PS50111">
    <property type="entry name" value="CHEMOTAXIS_TRANSDUC_2"/>
    <property type="match status" value="1"/>
</dbReference>
<gene>
    <name evidence="10" type="ORF">H0E84_16340</name>
</gene>
<keyword evidence="7" id="KW-1133">Transmembrane helix</keyword>
<evidence type="ECO:0000256" key="1">
    <source>
        <dbReference type="ARBA" id="ARBA00004370"/>
    </source>
</evidence>
<proteinExistence type="inferred from homology"/>
<dbReference type="InterPro" id="IPR051310">
    <property type="entry name" value="MCP_chemotaxis"/>
</dbReference>
<dbReference type="Pfam" id="PF00015">
    <property type="entry name" value="MCPsignal"/>
    <property type="match status" value="1"/>
</dbReference>
<dbReference type="InterPro" id="IPR003660">
    <property type="entry name" value="HAMP_dom"/>
</dbReference>
<dbReference type="EMBL" id="JACCKA010000087">
    <property type="protein sequence ID" value="NZA27950.1"/>
    <property type="molecule type" value="Genomic_DNA"/>
</dbReference>
<keyword evidence="2" id="KW-0145">Chemotaxis</keyword>
<organism evidence="10 11">
    <name type="scientific">Luteimonas salinisoli</name>
    <dbReference type="NCBI Taxonomy" id="2752307"/>
    <lineage>
        <taxon>Bacteria</taxon>
        <taxon>Pseudomonadati</taxon>
        <taxon>Pseudomonadota</taxon>
        <taxon>Gammaproteobacteria</taxon>
        <taxon>Lysobacterales</taxon>
        <taxon>Lysobacteraceae</taxon>
        <taxon>Luteimonas</taxon>
    </lineage>
</organism>
<evidence type="ECO:0000256" key="3">
    <source>
        <dbReference type="ARBA" id="ARBA00023224"/>
    </source>
</evidence>
<dbReference type="SUPFAM" id="SSF58104">
    <property type="entry name" value="Methyl-accepting chemotaxis protein (MCP) signaling domain"/>
    <property type="match status" value="1"/>
</dbReference>
<dbReference type="PANTHER" id="PTHR43531">
    <property type="entry name" value="PROTEIN ICFG"/>
    <property type="match status" value="1"/>
</dbReference>
<evidence type="ECO:0000256" key="4">
    <source>
        <dbReference type="ARBA" id="ARBA00029447"/>
    </source>
</evidence>
<protein>
    <submittedName>
        <fullName evidence="10">HAMP domain-containing protein</fullName>
    </submittedName>
</protein>
<dbReference type="PRINTS" id="PR00260">
    <property type="entry name" value="CHEMTRNSDUCR"/>
</dbReference>
<keyword evidence="11" id="KW-1185">Reference proteome</keyword>
<feature type="compositionally biased region" description="Acidic residues" evidence="6">
    <location>
        <begin position="721"/>
        <end position="730"/>
    </location>
</feature>
<dbReference type="SMART" id="SM00283">
    <property type="entry name" value="MA"/>
    <property type="match status" value="1"/>
</dbReference>
<evidence type="ECO:0000259" key="9">
    <source>
        <dbReference type="PROSITE" id="PS50885"/>
    </source>
</evidence>
<dbReference type="PANTHER" id="PTHR43531:SF11">
    <property type="entry name" value="METHYL-ACCEPTING CHEMOTAXIS PROTEIN 3"/>
    <property type="match status" value="1"/>
</dbReference>